<name>A0AC34G356_9BILA</name>
<dbReference type="WBParaSite" id="ES5_v2.g24014.t1">
    <property type="protein sequence ID" value="ES5_v2.g24014.t1"/>
    <property type="gene ID" value="ES5_v2.g24014"/>
</dbReference>
<organism evidence="1 2">
    <name type="scientific">Panagrolaimus sp. ES5</name>
    <dbReference type="NCBI Taxonomy" id="591445"/>
    <lineage>
        <taxon>Eukaryota</taxon>
        <taxon>Metazoa</taxon>
        <taxon>Ecdysozoa</taxon>
        <taxon>Nematoda</taxon>
        <taxon>Chromadorea</taxon>
        <taxon>Rhabditida</taxon>
        <taxon>Tylenchina</taxon>
        <taxon>Panagrolaimomorpha</taxon>
        <taxon>Panagrolaimoidea</taxon>
        <taxon>Panagrolaimidae</taxon>
        <taxon>Panagrolaimus</taxon>
    </lineage>
</organism>
<accession>A0AC34G356</accession>
<evidence type="ECO:0000313" key="2">
    <source>
        <dbReference type="WBParaSite" id="ES5_v2.g24014.t1"/>
    </source>
</evidence>
<protein>
    <submittedName>
        <fullName evidence="2">Uncharacterized protein</fullName>
    </submittedName>
</protein>
<sequence>MEFRTSHYHVVSDKIVPELRPLMAVFMSYFLQNNHDKNRSSRVKSVHGMFWRLANFLGYIDEHVKFHHFQPCLPGFPIVLIRDYIRKENGSNLTATEQFKLFSNILSTKGCNADVYLYQQGHKEAIEKTIEHENPTTIIPIVRLLDGRFAATSIYNPFTFDLKSSLLRTETQKQRKEKRIAKYKNQLSKFLTNQ</sequence>
<evidence type="ECO:0000313" key="1">
    <source>
        <dbReference type="Proteomes" id="UP000887579"/>
    </source>
</evidence>
<proteinExistence type="predicted"/>
<dbReference type="Proteomes" id="UP000887579">
    <property type="component" value="Unplaced"/>
</dbReference>
<reference evidence="2" key="1">
    <citation type="submission" date="2022-11" db="UniProtKB">
        <authorList>
            <consortium name="WormBaseParasite"/>
        </authorList>
    </citation>
    <scope>IDENTIFICATION</scope>
</reference>